<name>A0A6G0ZRT8_APHCR</name>
<comment type="caution">
    <text evidence="1">The sequence shown here is derived from an EMBL/GenBank/DDBJ whole genome shotgun (WGS) entry which is preliminary data.</text>
</comment>
<organism evidence="1 2">
    <name type="scientific">Aphis craccivora</name>
    <name type="common">Cowpea aphid</name>
    <dbReference type="NCBI Taxonomy" id="307492"/>
    <lineage>
        <taxon>Eukaryota</taxon>
        <taxon>Metazoa</taxon>
        <taxon>Ecdysozoa</taxon>
        <taxon>Arthropoda</taxon>
        <taxon>Hexapoda</taxon>
        <taxon>Insecta</taxon>
        <taxon>Pterygota</taxon>
        <taxon>Neoptera</taxon>
        <taxon>Paraneoptera</taxon>
        <taxon>Hemiptera</taxon>
        <taxon>Sternorrhyncha</taxon>
        <taxon>Aphidomorpha</taxon>
        <taxon>Aphidoidea</taxon>
        <taxon>Aphididae</taxon>
        <taxon>Aphidini</taxon>
        <taxon>Aphis</taxon>
        <taxon>Aphis</taxon>
    </lineage>
</organism>
<sequence>MAINFSRQTLFYLIDVCAQSSVKYQKSLYEMKMNFIPGRTPPHAVHLMLTKIYLYAQCTYRFIHLKYLPCKLVAVVSFVLHYAM</sequence>
<protein>
    <submittedName>
        <fullName evidence="1">Uncharacterized protein</fullName>
    </submittedName>
</protein>
<gene>
    <name evidence="1" type="ORF">FWK35_00000525</name>
</gene>
<accession>A0A6G0ZRT8</accession>
<reference evidence="1 2" key="1">
    <citation type="submission" date="2019-08" db="EMBL/GenBank/DDBJ databases">
        <title>Whole genome of Aphis craccivora.</title>
        <authorList>
            <person name="Voronova N.V."/>
            <person name="Shulinski R.S."/>
            <person name="Bandarenka Y.V."/>
            <person name="Zhorov D.G."/>
            <person name="Warner D."/>
        </authorList>
    </citation>
    <scope>NUCLEOTIDE SEQUENCE [LARGE SCALE GENOMIC DNA]</scope>
    <source>
        <strain evidence="1">180601</strain>
        <tissue evidence="1">Whole Body</tissue>
    </source>
</reference>
<evidence type="ECO:0000313" key="2">
    <source>
        <dbReference type="Proteomes" id="UP000478052"/>
    </source>
</evidence>
<keyword evidence="2" id="KW-1185">Reference proteome</keyword>
<proteinExistence type="predicted"/>
<dbReference type="Proteomes" id="UP000478052">
    <property type="component" value="Unassembled WGS sequence"/>
</dbReference>
<evidence type="ECO:0000313" key="1">
    <source>
        <dbReference type="EMBL" id="KAF0774103.1"/>
    </source>
</evidence>
<dbReference type="AlphaFoldDB" id="A0A6G0ZRT8"/>
<dbReference type="EMBL" id="VUJU01000009">
    <property type="protein sequence ID" value="KAF0774103.1"/>
    <property type="molecule type" value="Genomic_DNA"/>
</dbReference>